<evidence type="ECO:0000313" key="4">
    <source>
        <dbReference type="WBParaSite" id="MBELARI_LOCUS4170"/>
    </source>
</evidence>
<sequence length="594" mass="64674">MIHIKKFTGSIVAVLLIEVIYAQNSAYMEALQPSIDPYKPLFIASNSQPTEMKQNIIIRIDGQGGGGRPQTGPKSNPGPGPNLAPGLGRSPSSDAALPEAAQMRLPIVLARREVTPSKYSSKHIYSMPVQRPSGLDQSGILGVDSKLCISKIANPSSGCDLRQLTVSSDGTRLMTGNGKVGWVATTDGACGAGVKVREYYSAERDDYLYYCNGDGCQVYPDAANYRSTGRTFYTWRCQFDKLLLVVTRQRDKQTSSMTEMYRLPPYFPEDARKSVKPNQIIYALPSYHSQNGSTTNADSEFHPFDPVKHIEKDQLALIEKLRKFGSTLDEYINDFSKSKTTPSQSKEGDQNKKINKDAKKEARKENKAKAVEASKDGPIVNEKKTPKASSSGLSDNWIVKEEKDSTETGQSLTVNMPQSLATFPTNETGPVSLSVTTDDHKWVEVMAKIGEERGVLFVGAVRNNAKNPKTTVSVSGQNAVTLSSSNGHGKVTGRVSVWKALGAILGLSSFSSTAALHSAHSHQWLYKADAVLSNSYFKDTLMRESSQFLSSRDSLGGHNSICIADVVVYSLVASIANPPSNVQVWAKRIKTVVG</sequence>
<dbReference type="Proteomes" id="UP000887575">
    <property type="component" value="Unassembled WGS sequence"/>
</dbReference>
<evidence type="ECO:0000313" key="3">
    <source>
        <dbReference type="Proteomes" id="UP000887575"/>
    </source>
</evidence>
<accession>A0AAF3FE44</accession>
<feature type="signal peptide" evidence="2">
    <location>
        <begin position="1"/>
        <end position="22"/>
    </location>
</feature>
<evidence type="ECO:0000256" key="1">
    <source>
        <dbReference type="SAM" id="MobiDB-lite"/>
    </source>
</evidence>
<feature type="region of interest" description="Disordered" evidence="1">
    <location>
        <begin position="60"/>
        <end position="95"/>
    </location>
</feature>
<feature type="chain" id="PRO_5042131805" evidence="2">
    <location>
        <begin position="23"/>
        <end position="594"/>
    </location>
</feature>
<protein>
    <submittedName>
        <fullName evidence="4">Uncharacterized protein</fullName>
    </submittedName>
</protein>
<feature type="compositionally biased region" description="Basic and acidic residues" evidence="1">
    <location>
        <begin position="346"/>
        <end position="385"/>
    </location>
</feature>
<name>A0AAF3FE44_9BILA</name>
<feature type="region of interest" description="Disordered" evidence="1">
    <location>
        <begin position="335"/>
        <end position="395"/>
    </location>
</feature>
<keyword evidence="3" id="KW-1185">Reference proteome</keyword>
<reference evidence="4" key="1">
    <citation type="submission" date="2024-02" db="UniProtKB">
        <authorList>
            <consortium name="WormBaseParasite"/>
        </authorList>
    </citation>
    <scope>IDENTIFICATION</scope>
</reference>
<proteinExistence type="predicted"/>
<dbReference type="WBParaSite" id="MBELARI_LOCUS4170">
    <property type="protein sequence ID" value="MBELARI_LOCUS4170"/>
    <property type="gene ID" value="MBELARI_LOCUS4170"/>
</dbReference>
<organism evidence="3 4">
    <name type="scientific">Mesorhabditis belari</name>
    <dbReference type="NCBI Taxonomy" id="2138241"/>
    <lineage>
        <taxon>Eukaryota</taxon>
        <taxon>Metazoa</taxon>
        <taxon>Ecdysozoa</taxon>
        <taxon>Nematoda</taxon>
        <taxon>Chromadorea</taxon>
        <taxon>Rhabditida</taxon>
        <taxon>Rhabditina</taxon>
        <taxon>Rhabditomorpha</taxon>
        <taxon>Rhabditoidea</taxon>
        <taxon>Rhabditidae</taxon>
        <taxon>Mesorhabditinae</taxon>
        <taxon>Mesorhabditis</taxon>
    </lineage>
</organism>
<evidence type="ECO:0000256" key="2">
    <source>
        <dbReference type="SAM" id="SignalP"/>
    </source>
</evidence>
<dbReference type="AlphaFoldDB" id="A0AAF3FE44"/>
<keyword evidence="2" id="KW-0732">Signal</keyword>
<dbReference type="Gene3D" id="1.20.1050.130">
    <property type="match status" value="1"/>
</dbReference>